<gene>
    <name evidence="2" type="ORF">K2173_010403</name>
</gene>
<dbReference type="EMBL" id="JAIWQS010000005">
    <property type="protein sequence ID" value="KAJ8764938.1"/>
    <property type="molecule type" value="Genomic_DNA"/>
</dbReference>
<dbReference type="Proteomes" id="UP001159364">
    <property type="component" value="Linkage Group LG05"/>
</dbReference>
<evidence type="ECO:0000313" key="3">
    <source>
        <dbReference type="Proteomes" id="UP001159364"/>
    </source>
</evidence>
<name>A0AAV8TE07_9ROSI</name>
<organism evidence="2 3">
    <name type="scientific">Erythroxylum novogranatense</name>
    <dbReference type="NCBI Taxonomy" id="1862640"/>
    <lineage>
        <taxon>Eukaryota</taxon>
        <taxon>Viridiplantae</taxon>
        <taxon>Streptophyta</taxon>
        <taxon>Embryophyta</taxon>
        <taxon>Tracheophyta</taxon>
        <taxon>Spermatophyta</taxon>
        <taxon>Magnoliopsida</taxon>
        <taxon>eudicotyledons</taxon>
        <taxon>Gunneridae</taxon>
        <taxon>Pentapetalae</taxon>
        <taxon>rosids</taxon>
        <taxon>fabids</taxon>
        <taxon>Malpighiales</taxon>
        <taxon>Erythroxylaceae</taxon>
        <taxon>Erythroxylum</taxon>
    </lineage>
</organism>
<dbReference type="Gene3D" id="2.40.70.10">
    <property type="entry name" value="Acid Proteases"/>
    <property type="match status" value="1"/>
</dbReference>
<evidence type="ECO:0000313" key="2">
    <source>
        <dbReference type="EMBL" id="KAJ8764938.1"/>
    </source>
</evidence>
<evidence type="ECO:0000256" key="1">
    <source>
        <dbReference type="SAM" id="MobiDB-lite"/>
    </source>
</evidence>
<dbReference type="PANTHER" id="PTHR35046">
    <property type="entry name" value="ZINC KNUCKLE (CCHC-TYPE) FAMILY PROTEIN"/>
    <property type="match status" value="1"/>
</dbReference>
<dbReference type="InterPro" id="IPR021109">
    <property type="entry name" value="Peptidase_aspartic_dom_sf"/>
</dbReference>
<dbReference type="PANTHER" id="PTHR35046:SF9">
    <property type="entry name" value="RNA-DIRECTED DNA POLYMERASE"/>
    <property type="match status" value="1"/>
</dbReference>
<protein>
    <recommendedName>
        <fullName evidence="4">Asp_protease_2 domain-containing protein</fullName>
    </recommendedName>
</protein>
<accession>A0AAV8TE07</accession>
<reference evidence="2 3" key="1">
    <citation type="submission" date="2021-09" db="EMBL/GenBank/DDBJ databases">
        <title>Genomic insights and catalytic innovation underlie evolution of tropane alkaloids biosynthesis.</title>
        <authorList>
            <person name="Wang Y.-J."/>
            <person name="Tian T."/>
            <person name="Huang J.-P."/>
            <person name="Huang S.-X."/>
        </authorList>
    </citation>
    <scope>NUCLEOTIDE SEQUENCE [LARGE SCALE GENOMIC DNA]</scope>
    <source>
        <strain evidence="2">KIB-2018</strain>
        <tissue evidence="2">Leaf</tissue>
    </source>
</reference>
<sequence>MPELEDCSDVKVEDAPRGELLVTRRVLNAQVKEDGIEQRKNIFHSRCLVNEKICSLIIDGGSCTNVASTLMVEKLGLECLKHPRPYRLQWLNDMGEIKVNKQVLVSFSIGKYYDHVLCDVVPMHACHLLLGRPWKYDRRVLHDGFKNRYSFTMGDQKFVLAPLAPKDVYEDQMQLKRSMEGMQQRQDKKLQEKHDNTKIEGKVENLAKREQKSKSKEKRESEAESER</sequence>
<dbReference type="AlphaFoldDB" id="A0AAV8TE07"/>
<feature type="region of interest" description="Disordered" evidence="1">
    <location>
        <begin position="177"/>
        <end position="227"/>
    </location>
</feature>
<comment type="caution">
    <text evidence="2">The sequence shown here is derived from an EMBL/GenBank/DDBJ whole genome shotgun (WGS) entry which is preliminary data.</text>
</comment>
<dbReference type="CDD" id="cd00303">
    <property type="entry name" value="retropepsin_like"/>
    <property type="match status" value="1"/>
</dbReference>
<keyword evidence="3" id="KW-1185">Reference proteome</keyword>
<proteinExistence type="predicted"/>
<evidence type="ECO:0008006" key="4">
    <source>
        <dbReference type="Google" id="ProtNLM"/>
    </source>
</evidence>
<dbReference type="SUPFAM" id="SSF50630">
    <property type="entry name" value="Acid proteases"/>
    <property type="match status" value="1"/>
</dbReference>